<comment type="caution">
    <text evidence="1">The sequence shown here is derived from an EMBL/GenBank/DDBJ whole genome shotgun (WGS) entry which is preliminary data.</text>
</comment>
<dbReference type="AlphaFoldDB" id="A0A5B7F702"/>
<gene>
    <name evidence="1" type="ORF">E2C01_034452</name>
</gene>
<keyword evidence="2" id="KW-1185">Reference proteome</keyword>
<protein>
    <submittedName>
        <fullName evidence="1">Uncharacterized protein</fullName>
    </submittedName>
</protein>
<name>A0A5B7F702_PORTR</name>
<organism evidence="1 2">
    <name type="scientific">Portunus trituberculatus</name>
    <name type="common">Swimming crab</name>
    <name type="synonym">Neptunus trituberculatus</name>
    <dbReference type="NCBI Taxonomy" id="210409"/>
    <lineage>
        <taxon>Eukaryota</taxon>
        <taxon>Metazoa</taxon>
        <taxon>Ecdysozoa</taxon>
        <taxon>Arthropoda</taxon>
        <taxon>Crustacea</taxon>
        <taxon>Multicrustacea</taxon>
        <taxon>Malacostraca</taxon>
        <taxon>Eumalacostraca</taxon>
        <taxon>Eucarida</taxon>
        <taxon>Decapoda</taxon>
        <taxon>Pleocyemata</taxon>
        <taxon>Brachyura</taxon>
        <taxon>Eubrachyura</taxon>
        <taxon>Portunoidea</taxon>
        <taxon>Portunidae</taxon>
        <taxon>Portuninae</taxon>
        <taxon>Portunus</taxon>
    </lineage>
</organism>
<dbReference type="EMBL" id="VSRR010004847">
    <property type="protein sequence ID" value="MPC40878.1"/>
    <property type="molecule type" value="Genomic_DNA"/>
</dbReference>
<reference evidence="1 2" key="1">
    <citation type="submission" date="2019-05" db="EMBL/GenBank/DDBJ databases">
        <title>Another draft genome of Portunus trituberculatus and its Hox gene families provides insights of decapod evolution.</title>
        <authorList>
            <person name="Jeong J.-H."/>
            <person name="Song I."/>
            <person name="Kim S."/>
            <person name="Choi T."/>
            <person name="Kim D."/>
            <person name="Ryu S."/>
            <person name="Kim W."/>
        </authorList>
    </citation>
    <scope>NUCLEOTIDE SEQUENCE [LARGE SCALE GENOMIC DNA]</scope>
    <source>
        <tissue evidence="1">Muscle</tissue>
    </source>
</reference>
<sequence length="103" mass="10978">MSAGSGGGGGFGLRNPIPCLIPTFSSAIYIPSLATVPHSYSIPSLLLTLSSCLESSQIFHVNIRQPESFKRVSTPVINVEASLGLPKAYLRLQIPQVVLRNKA</sequence>
<evidence type="ECO:0000313" key="2">
    <source>
        <dbReference type="Proteomes" id="UP000324222"/>
    </source>
</evidence>
<accession>A0A5B7F702</accession>
<dbReference type="Proteomes" id="UP000324222">
    <property type="component" value="Unassembled WGS sequence"/>
</dbReference>
<proteinExistence type="predicted"/>
<evidence type="ECO:0000313" key="1">
    <source>
        <dbReference type="EMBL" id="MPC40878.1"/>
    </source>
</evidence>